<evidence type="ECO:0000256" key="2">
    <source>
        <dbReference type="SAM" id="MobiDB-lite"/>
    </source>
</evidence>
<dbReference type="EMBL" id="JAHRHJ020000009">
    <property type="protein sequence ID" value="KAH9301509.1"/>
    <property type="molecule type" value="Genomic_DNA"/>
</dbReference>
<feature type="domain" description="Rab-GAP TBC" evidence="3">
    <location>
        <begin position="15"/>
        <end position="307"/>
    </location>
</feature>
<evidence type="ECO:0000313" key="5">
    <source>
        <dbReference type="Proteomes" id="UP000824469"/>
    </source>
</evidence>
<dbReference type="PANTHER" id="PTHR22957:SF337">
    <property type="entry name" value="TBC1 DOMAIN FAMILY MEMBER 5"/>
    <property type="match status" value="1"/>
</dbReference>
<dbReference type="AlphaFoldDB" id="A0AA38FD13"/>
<keyword evidence="1" id="KW-0343">GTPase activation</keyword>
<dbReference type="Pfam" id="PF00566">
    <property type="entry name" value="RabGAP-TBC"/>
    <property type="match status" value="2"/>
</dbReference>
<dbReference type="InterPro" id="IPR035969">
    <property type="entry name" value="Rab-GAP_TBC_sf"/>
</dbReference>
<organism evidence="4 5">
    <name type="scientific">Taxus chinensis</name>
    <name type="common">Chinese yew</name>
    <name type="synonym">Taxus wallichiana var. chinensis</name>
    <dbReference type="NCBI Taxonomy" id="29808"/>
    <lineage>
        <taxon>Eukaryota</taxon>
        <taxon>Viridiplantae</taxon>
        <taxon>Streptophyta</taxon>
        <taxon>Embryophyta</taxon>
        <taxon>Tracheophyta</taxon>
        <taxon>Spermatophyta</taxon>
        <taxon>Pinopsida</taxon>
        <taxon>Pinidae</taxon>
        <taxon>Conifers II</taxon>
        <taxon>Cupressales</taxon>
        <taxon>Taxaceae</taxon>
        <taxon>Taxus</taxon>
    </lineage>
</organism>
<feature type="region of interest" description="Disordered" evidence="2">
    <location>
        <begin position="738"/>
        <end position="757"/>
    </location>
</feature>
<protein>
    <recommendedName>
        <fullName evidence="3">Rab-GAP TBC domain-containing protein</fullName>
    </recommendedName>
</protein>
<proteinExistence type="predicted"/>
<dbReference type="InterPro" id="IPR000195">
    <property type="entry name" value="Rab-GAP-TBC_dom"/>
</dbReference>
<dbReference type="GO" id="GO:0005096">
    <property type="term" value="F:GTPase activator activity"/>
    <property type="evidence" value="ECO:0007669"/>
    <property type="project" value="UniProtKB-KW"/>
</dbReference>
<keyword evidence="5" id="KW-1185">Reference proteome</keyword>
<feature type="compositionally biased region" description="Basic and acidic residues" evidence="2">
    <location>
        <begin position="693"/>
        <end position="709"/>
    </location>
</feature>
<dbReference type="PANTHER" id="PTHR22957">
    <property type="entry name" value="TBC1 DOMAIN FAMILY MEMBER GTPASE-ACTIVATING PROTEIN"/>
    <property type="match status" value="1"/>
</dbReference>
<dbReference type="PROSITE" id="PS50086">
    <property type="entry name" value="TBC_RABGAP"/>
    <property type="match status" value="1"/>
</dbReference>
<evidence type="ECO:0000256" key="1">
    <source>
        <dbReference type="ARBA" id="ARBA00022468"/>
    </source>
</evidence>
<dbReference type="SMART" id="SM00164">
    <property type="entry name" value="TBC"/>
    <property type="match status" value="1"/>
</dbReference>
<dbReference type="SUPFAM" id="SSF47923">
    <property type="entry name" value="Ypt/Rab-GAP domain of gyp1p"/>
    <property type="match status" value="2"/>
</dbReference>
<comment type="caution">
    <text evidence="4">The sequence shown here is derived from an EMBL/GenBank/DDBJ whole genome shotgun (WGS) entry which is preliminary data.</text>
</comment>
<accession>A0AA38FD13</accession>
<name>A0AA38FD13_TAXCH</name>
<evidence type="ECO:0000259" key="3">
    <source>
        <dbReference type="PROSITE" id="PS50086"/>
    </source>
</evidence>
<gene>
    <name evidence="4" type="ORF">KI387_013092</name>
</gene>
<dbReference type="Gene3D" id="1.10.472.80">
    <property type="entry name" value="Ypt/Rab-GAP domain of gyp1p, domain 3"/>
    <property type="match status" value="1"/>
</dbReference>
<dbReference type="Gene3D" id="1.10.8.270">
    <property type="entry name" value="putative rabgap domain of human tbc1 domain family member 14 like domains"/>
    <property type="match status" value="1"/>
</dbReference>
<dbReference type="Proteomes" id="UP000824469">
    <property type="component" value="Unassembled WGS sequence"/>
</dbReference>
<feature type="region of interest" description="Disordered" evidence="2">
    <location>
        <begin position="693"/>
        <end position="712"/>
    </location>
</feature>
<feature type="compositionally biased region" description="Basic and acidic residues" evidence="2">
    <location>
        <begin position="738"/>
        <end position="752"/>
    </location>
</feature>
<sequence length="927" mass="103466">MMEEGQKTAHLNMDNPLSQDPESVWGRFFRNAELERSIDKDLSRLYPEHGSYFQTPACQAMLRRILLVWSLRHPEYSYRQGMHELLAPLLYVLHVDVTHLSHVKHLFENLSDERFDGLPLQENNSSPRGNFEKQIKMSPVVKKSDNVEEDRRLSDHGGVEILKCQANRMRISSIDELDPEVRAIFSGSDAYGAEGELGALLSGRFIEHDAYCMFDTLLSGQGGPVAMADYFMNYPEVGSASGLSPVIEASARLYNLLSVIDISLYSHLVELHVEPQFFALRWLRVLFGREFVLHELLLVWDAIFSAANSYSPLANHNNHLNYIASCDRSAFISAMAVSMLLHLRPSLLATPDATTCLKRLLNFPRNTDVRKLIENAVSLQSLAMNSVCTTPSLTKTGWNSDYTRMGKLTRSTSVSPTCQIPAISHSSVVKNQKSSPCSPDRLRVMLPESYWEEKWITSILQKVMPESSSSNEVQDGNIKDSVGHGGEIISIDSSNPCHIVLDSNDQTEQQISREENCGTSLKHDLEVVSNRAHDYRNGTFGKATRHRLLDDQVKVDTQIEFDVDKLLMSTTNEQLAPDQLLSCLQGIVVTESGEKKSSECAINNVNKIRIGVQEELPNQSKGEGNGLCQSNHCEKSHAASKELSGKLTTGNASQMGGIWTFWRKQKLSAAAHTGRPRWMWNFGRNISGVKINKEPSKDEFSENRNDSSRSYKVPQEDNINWVATTNDNVPDEEFTKTNFDSDCRKSEGKDPFPSEEGIDVCSKDESTTLNADLAGEKELSKEYAHLGKETNHKILENRFSANYKFPVCDGTQSSQEKNATSDIAVSSTPCFELVLEDGDGTTYNADVKGTKVLNSSVIEASQSPAGMRTASICNNPSINLRIMGHTMLQKIQVLESSFLQDSMLKKDGAEVNALTELREIGNKLLQM</sequence>
<reference evidence="4 5" key="1">
    <citation type="journal article" date="2021" name="Nat. Plants">
        <title>The Taxus genome provides insights into paclitaxel biosynthesis.</title>
        <authorList>
            <person name="Xiong X."/>
            <person name="Gou J."/>
            <person name="Liao Q."/>
            <person name="Li Y."/>
            <person name="Zhou Q."/>
            <person name="Bi G."/>
            <person name="Li C."/>
            <person name="Du R."/>
            <person name="Wang X."/>
            <person name="Sun T."/>
            <person name="Guo L."/>
            <person name="Liang H."/>
            <person name="Lu P."/>
            <person name="Wu Y."/>
            <person name="Zhang Z."/>
            <person name="Ro D.K."/>
            <person name="Shang Y."/>
            <person name="Huang S."/>
            <person name="Yan J."/>
        </authorList>
    </citation>
    <scope>NUCLEOTIDE SEQUENCE [LARGE SCALE GENOMIC DNA]</scope>
    <source>
        <strain evidence="4">Ta-2019</strain>
    </source>
</reference>
<evidence type="ECO:0000313" key="4">
    <source>
        <dbReference type="EMBL" id="KAH9301509.1"/>
    </source>
</evidence>